<dbReference type="InterPro" id="IPR021476">
    <property type="entry name" value="Egh16-like"/>
</dbReference>
<dbReference type="OMA" id="VQMAQTN"/>
<reference evidence="3 4" key="1">
    <citation type="journal article" date="2011" name="PLoS Genet.">
        <title>Genome sequencing and comparative transcriptomics of the model entomopathogenic fungi Metarhizium anisopliae and M. acridum.</title>
        <authorList>
            <person name="Gao Q."/>
            <person name="Jin K."/>
            <person name="Ying S.H."/>
            <person name="Zhang Y."/>
            <person name="Xiao G."/>
            <person name="Shang Y."/>
            <person name="Duan Z."/>
            <person name="Hu X."/>
            <person name="Xie X.Q."/>
            <person name="Zhou G."/>
            <person name="Peng G."/>
            <person name="Luo Z."/>
            <person name="Huang W."/>
            <person name="Wang B."/>
            <person name="Fang W."/>
            <person name="Wang S."/>
            <person name="Zhong Y."/>
            <person name="Ma L.J."/>
            <person name="St Leger R.J."/>
            <person name="Zhao G.P."/>
            <person name="Pei Y."/>
            <person name="Feng M.G."/>
            <person name="Xia Y."/>
            <person name="Wang C."/>
        </authorList>
    </citation>
    <scope>NUCLEOTIDE SEQUENCE [LARGE SCALE GENOMIC DNA]</scope>
    <source>
        <strain evidence="3 4">CQMa 102</strain>
    </source>
</reference>
<dbReference type="Pfam" id="PF11327">
    <property type="entry name" value="Egh16-like"/>
    <property type="match status" value="1"/>
</dbReference>
<dbReference type="HOGENOM" id="CLU_047729_3_1_1"/>
<proteinExistence type="predicted"/>
<sequence length="322" mass="31685">MSFKALFATSALLTAQLVSGHAAITNAVGDAGGQGMALGIDTSTPRDGTRRNPFQQDATRFRGASAKSVGETVGAGSNSIESGTQAIMSEMGGTLPQVTPGGNVQMTLHQVNGDGAGPYTCMINSDGTGQSWQNIQVTQNVDGNQRGRNNAGSASDHPLTAAIPANQQCDGQVAGQDNVCLVRCQNPARAGPFGGVVPVQMAAGAGAGSGDGSGNGNGNGNGNGTAPNAAAGTNAGTNAGTSAGKTGSTGSTGSTGAAAGNAAGAGNAAKKAGNGGGRGNKNNNNNNNADDEEENENDKRSMEGGAFVKRIDEKTRAVEFTA</sequence>
<name>E9E6I7_METAQ</name>
<dbReference type="Proteomes" id="UP000002499">
    <property type="component" value="Unassembled WGS sequence"/>
</dbReference>
<feature type="chain" id="PRO_5003235498" evidence="2">
    <location>
        <begin position="23"/>
        <end position="322"/>
    </location>
</feature>
<evidence type="ECO:0000256" key="1">
    <source>
        <dbReference type="SAM" id="MobiDB-lite"/>
    </source>
</evidence>
<dbReference type="InParanoid" id="E9E6I7"/>
<feature type="region of interest" description="Disordered" evidence="1">
    <location>
        <begin position="208"/>
        <end position="308"/>
    </location>
</feature>
<feature type="compositionally biased region" description="Gly residues" evidence="1">
    <location>
        <begin position="208"/>
        <end position="223"/>
    </location>
</feature>
<dbReference type="PANTHER" id="PTHR34618">
    <property type="entry name" value="SURFACE PROTEIN MAS1, PUTATIVE-RELATED"/>
    <property type="match status" value="1"/>
</dbReference>
<dbReference type="eggNOG" id="ENOG502QUBE">
    <property type="taxonomic scope" value="Eukaryota"/>
</dbReference>
<dbReference type="PANTHER" id="PTHR34618:SF4">
    <property type="entry name" value="CAS1"/>
    <property type="match status" value="1"/>
</dbReference>
<feature type="compositionally biased region" description="Low complexity" evidence="1">
    <location>
        <begin position="224"/>
        <end position="272"/>
    </location>
</feature>
<dbReference type="EMBL" id="GL698511">
    <property type="protein sequence ID" value="EFY88433.1"/>
    <property type="molecule type" value="Genomic_DNA"/>
</dbReference>
<keyword evidence="4" id="KW-1185">Reference proteome</keyword>
<dbReference type="OrthoDB" id="5418436at2759"/>
<protein>
    <submittedName>
        <fullName evidence="3">CAS1 appressorium specific protein</fullName>
    </submittedName>
</protein>
<feature type="signal peptide" evidence="2">
    <location>
        <begin position="1"/>
        <end position="22"/>
    </location>
</feature>
<gene>
    <name evidence="3" type="ORF">MAC_05485</name>
</gene>
<evidence type="ECO:0000313" key="4">
    <source>
        <dbReference type="Proteomes" id="UP000002499"/>
    </source>
</evidence>
<evidence type="ECO:0000256" key="2">
    <source>
        <dbReference type="SAM" id="SignalP"/>
    </source>
</evidence>
<accession>E9E6I7</accession>
<evidence type="ECO:0000313" key="3">
    <source>
        <dbReference type="EMBL" id="EFY88433.1"/>
    </source>
</evidence>
<feature type="region of interest" description="Disordered" evidence="1">
    <location>
        <begin position="60"/>
        <end position="80"/>
    </location>
</feature>
<dbReference type="AlphaFoldDB" id="E9E6I7"/>
<keyword evidence="2" id="KW-0732">Signal</keyword>
<organism evidence="4">
    <name type="scientific">Metarhizium acridum (strain CQMa 102)</name>
    <dbReference type="NCBI Taxonomy" id="655827"/>
    <lineage>
        <taxon>Eukaryota</taxon>
        <taxon>Fungi</taxon>
        <taxon>Dikarya</taxon>
        <taxon>Ascomycota</taxon>
        <taxon>Pezizomycotina</taxon>
        <taxon>Sordariomycetes</taxon>
        <taxon>Hypocreomycetidae</taxon>
        <taxon>Hypocreales</taxon>
        <taxon>Clavicipitaceae</taxon>
        <taxon>Metarhizium</taxon>
    </lineage>
</organism>